<accession>A0A2L0EZ27</accession>
<evidence type="ECO:0000313" key="1">
    <source>
        <dbReference type="EMBL" id="AUX44542.1"/>
    </source>
</evidence>
<reference evidence="1 2" key="1">
    <citation type="submission" date="2015-09" db="EMBL/GenBank/DDBJ databases">
        <title>Sorangium comparison.</title>
        <authorList>
            <person name="Zaburannyi N."/>
            <person name="Bunk B."/>
            <person name="Overmann J."/>
            <person name="Mueller R."/>
        </authorList>
    </citation>
    <scope>NUCLEOTIDE SEQUENCE [LARGE SCALE GENOMIC DNA]</scope>
    <source>
        <strain evidence="1 2">So ce26</strain>
    </source>
</reference>
<dbReference type="Proteomes" id="UP000238348">
    <property type="component" value="Chromosome"/>
</dbReference>
<name>A0A2L0EZ27_SORCE</name>
<dbReference type="AlphaFoldDB" id="A0A2L0EZ27"/>
<dbReference type="EMBL" id="CP012673">
    <property type="protein sequence ID" value="AUX44542.1"/>
    <property type="molecule type" value="Genomic_DNA"/>
</dbReference>
<sequence length="30" mass="3340">MIGPLVHAMNMPQGFGRFLSFSVIDETTGW</sequence>
<organism evidence="1 2">
    <name type="scientific">Sorangium cellulosum</name>
    <name type="common">Polyangium cellulosum</name>
    <dbReference type="NCBI Taxonomy" id="56"/>
    <lineage>
        <taxon>Bacteria</taxon>
        <taxon>Pseudomonadati</taxon>
        <taxon>Myxococcota</taxon>
        <taxon>Polyangia</taxon>
        <taxon>Polyangiales</taxon>
        <taxon>Polyangiaceae</taxon>
        <taxon>Sorangium</taxon>
    </lineage>
</organism>
<proteinExistence type="predicted"/>
<protein>
    <submittedName>
        <fullName evidence="1">Uncharacterized protein</fullName>
    </submittedName>
</protein>
<evidence type="ECO:0000313" key="2">
    <source>
        <dbReference type="Proteomes" id="UP000238348"/>
    </source>
</evidence>
<gene>
    <name evidence="1" type="ORF">SOCE26_060060</name>
</gene>